<dbReference type="InterPro" id="IPR050126">
    <property type="entry name" value="Ap4A_hydrolase"/>
</dbReference>
<dbReference type="PANTHER" id="PTHR42850">
    <property type="entry name" value="METALLOPHOSPHOESTERASE"/>
    <property type="match status" value="1"/>
</dbReference>
<dbReference type="AlphaFoldDB" id="A0A9P5D213"/>
<evidence type="ECO:0000256" key="1">
    <source>
        <dbReference type="SAM" id="MobiDB-lite"/>
    </source>
</evidence>
<keyword evidence="4" id="KW-1185">Reference proteome</keyword>
<feature type="region of interest" description="Disordered" evidence="1">
    <location>
        <begin position="225"/>
        <end position="244"/>
    </location>
</feature>
<dbReference type="InterPro" id="IPR004843">
    <property type="entry name" value="Calcineurin-like_PHP"/>
</dbReference>
<dbReference type="SUPFAM" id="SSF56300">
    <property type="entry name" value="Metallo-dependent phosphatases"/>
    <property type="match status" value="1"/>
</dbReference>
<dbReference type="GeneID" id="55971412"/>
<dbReference type="GO" id="GO:0006798">
    <property type="term" value="P:polyphosphate catabolic process"/>
    <property type="evidence" value="ECO:0007669"/>
    <property type="project" value="TreeGrafter"/>
</dbReference>
<dbReference type="RefSeq" id="XP_035323170.1">
    <property type="nucleotide sequence ID" value="XM_035467158.1"/>
</dbReference>
<reference evidence="3" key="1">
    <citation type="submission" date="2020-03" db="EMBL/GenBank/DDBJ databases">
        <title>Site-based positive gene gene selection in Geosmithia morbida across the United States reveals a broad range of putative effectors and factors for local host and environmental adapation.</title>
        <authorList>
            <person name="Onufrak A."/>
            <person name="Murdoch R.W."/>
            <person name="Gazis R."/>
            <person name="Huff M."/>
            <person name="Staton M."/>
            <person name="Klingeman W."/>
            <person name="Hadziabdic D."/>
        </authorList>
    </citation>
    <scope>NUCLEOTIDE SEQUENCE</scope>
    <source>
        <strain evidence="3">1262</strain>
    </source>
</reference>
<dbReference type="Gene3D" id="3.60.21.10">
    <property type="match status" value="1"/>
</dbReference>
<proteinExistence type="predicted"/>
<dbReference type="OrthoDB" id="10267127at2759"/>
<dbReference type="PANTHER" id="PTHR42850:SF4">
    <property type="entry name" value="ZINC-DEPENDENT ENDOPOLYPHOSPHATASE"/>
    <property type="match status" value="1"/>
</dbReference>
<protein>
    <submittedName>
        <fullName evidence="3">Calcineurin-like phosphoesterase</fullName>
    </submittedName>
</protein>
<dbReference type="Proteomes" id="UP000749293">
    <property type="component" value="Unassembled WGS sequence"/>
</dbReference>
<dbReference type="InterPro" id="IPR029052">
    <property type="entry name" value="Metallo-depent_PP-like"/>
</dbReference>
<dbReference type="EMBL" id="JAANYQ010000004">
    <property type="protein sequence ID" value="KAF4124518.1"/>
    <property type="molecule type" value="Genomic_DNA"/>
</dbReference>
<name>A0A9P5D213_9HYPO</name>
<dbReference type="GO" id="GO:0016791">
    <property type="term" value="F:phosphatase activity"/>
    <property type="evidence" value="ECO:0007669"/>
    <property type="project" value="TreeGrafter"/>
</dbReference>
<gene>
    <name evidence="3" type="ORF">GMORB2_5184</name>
</gene>
<evidence type="ECO:0000259" key="2">
    <source>
        <dbReference type="Pfam" id="PF00149"/>
    </source>
</evidence>
<dbReference type="GO" id="GO:0005737">
    <property type="term" value="C:cytoplasm"/>
    <property type="evidence" value="ECO:0007669"/>
    <property type="project" value="TreeGrafter"/>
</dbReference>
<evidence type="ECO:0000313" key="3">
    <source>
        <dbReference type="EMBL" id="KAF4124518.1"/>
    </source>
</evidence>
<comment type="caution">
    <text evidence="3">The sequence shown here is derived from an EMBL/GenBank/DDBJ whole genome shotgun (WGS) entry which is preliminary data.</text>
</comment>
<feature type="domain" description="Calcineurin-like phosphoesterase" evidence="2">
    <location>
        <begin position="33"/>
        <end position="195"/>
    </location>
</feature>
<dbReference type="Pfam" id="PF00149">
    <property type="entry name" value="Metallophos"/>
    <property type="match status" value="1"/>
</dbReference>
<accession>A0A9P5D213</accession>
<evidence type="ECO:0000313" key="4">
    <source>
        <dbReference type="Proteomes" id="UP000749293"/>
    </source>
</evidence>
<sequence length="372" mass="39902">MVYDLSGRPALDDLVTTQALRGEYVPTETNGHRLIVVSDIHGMDEALSALLQSVGYSGPGGKDHIVATGDVVGKGPDSAAVVDRLMSLNATVVRGNHEDRLLLTHREAESRRGVAADIDAQQGSLAAAAHRGQSDYVELARTLSPDQLDWLDSLPVILTIEPLRLAVVHAGLLPGTPLELQDPAAVMNMRTVSYPRVNLRSKAGEHPAVLPRFDSVADPEAGIATARKDSPPTATAVDAVPSDEPTLESLQEMVDGAEDEVSPTAPEDDENYIDTSEITYDRQVAIPSDSAHGEKWAEAWTAYQKRLPREDRLSVIYGHDSRTGYVETDYTIGIDSGCVKGGSLSALIVEADPFGKGFKHTVLQVECTKPSP</sequence>
<dbReference type="GO" id="GO:0000298">
    <property type="term" value="F:endopolyphosphatase activity"/>
    <property type="evidence" value="ECO:0007669"/>
    <property type="project" value="TreeGrafter"/>
</dbReference>
<organism evidence="3 4">
    <name type="scientific">Geosmithia morbida</name>
    <dbReference type="NCBI Taxonomy" id="1094350"/>
    <lineage>
        <taxon>Eukaryota</taxon>
        <taxon>Fungi</taxon>
        <taxon>Dikarya</taxon>
        <taxon>Ascomycota</taxon>
        <taxon>Pezizomycotina</taxon>
        <taxon>Sordariomycetes</taxon>
        <taxon>Hypocreomycetidae</taxon>
        <taxon>Hypocreales</taxon>
        <taxon>Bionectriaceae</taxon>
        <taxon>Geosmithia</taxon>
    </lineage>
</organism>